<name>A0A1B1YG91_THEST</name>
<dbReference type="Proteomes" id="UP000092971">
    <property type="component" value="Chromosome"/>
</dbReference>
<feature type="transmembrane region" description="Helical" evidence="8">
    <location>
        <begin position="156"/>
        <end position="174"/>
    </location>
</feature>
<sequence>MIIFVDEYLRSFYRKSGKNKPADAYRDTNPIMLSGWMMVLAVALHNLPEGFAVGAGFQSGTSVGITLSVAILLHDIPEGMAMAIPLRMGRIKPLKVFLITILSGIPMGIGAFFGAAFGSISDMFSAICLGTAGGAMLYVSLGELINESRTAYRGRFPLLGNLAGILTGALISVLG</sequence>
<comment type="subcellular location">
    <subcellularLocation>
        <location evidence="1">Cell membrane</location>
        <topology evidence="1">Multi-pass membrane protein</topology>
    </subcellularLocation>
</comment>
<dbReference type="EMBL" id="CP014672">
    <property type="protein sequence ID" value="ANW99760.1"/>
    <property type="molecule type" value="Genomic_DNA"/>
</dbReference>
<gene>
    <name evidence="9" type="ORF">CSTERTH_12330</name>
</gene>
<evidence type="ECO:0000256" key="5">
    <source>
        <dbReference type="ARBA" id="ARBA00022833"/>
    </source>
</evidence>
<feature type="transmembrane region" description="Helical" evidence="8">
    <location>
        <begin position="123"/>
        <end position="144"/>
    </location>
</feature>
<evidence type="ECO:0000256" key="6">
    <source>
        <dbReference type="ARBA" id="ARBA00022989"/>
    </source>
</evidence>
<proteinExistence type="inferred from homology"/>
<evidence type="ECO:0000313" key="9">
    <source>
        <dbReference type="EMBL" id="ANW99760.1"/>
    </source>
</evidence>
<dbReference type="GO" id="GO:0005886">
    <property type="term" value="C:plasma membrane"/>
    <property type="evidence" value="ECO:0007669"/>
    <property type="project" value="UniProtKB-SubCell"/>
</dbReference>
<dbReference type="Pfam" id="PF02535">
    <property type="entry name" value="Zip"/>
    <property type="match status" value="1"/>
</dbReference>
<evidence type="ECO:0000256" key="3">
    <source>
        <dbReference type="ARBA" id="ARBA00022475"/>
    </source>
</evidence>
<evidence type="ECO:0000256" key="2">
    <source>
        <dbReference type="ARBA" id="ARBA00006939"/>
    </source>
</evidence>
<organism evidence="9 10">
    <name type="scientific">Thermoclostridium stercorarium subsp. thermolacticum DSM 2910</name>
    <dbReference type="NCBI Taxonomy" id="1121336"/>
    <lineage>
        <taxon>Bacteria</taxon>
        <taxon>Bacillati</taxon>
        <taxon>Bacillota</taxon>
        <taxon>Clostridia</taxon>
        <taxon>Eubacteriales</taxon>
        <taxon>Oscillospiraceae</taxon>
        <taxon>Thermoclostridium</taxon>
    </lineage>
</organism>
<evidence type="ECO:0000256" key="7">
    <source>
        <dbReference type="ARBA" id="ARBA00023136"/>
    </source>
</evidence>
<dbReference type="PANTHER" id="PTHR11040">
    <property type="entry name" value="ZINC/IRON TRANSPORTER"/>
    <property type="match status" value="1"/>
</dbReference>
<dbReference type="AlphaFoldDB" id="A0A1B1YG91"/>
<dbReference type="GO" id="GO:0005385">
    <property type="term" value="F:zinc ion transmembrane transporter activity"/>
    <property type="evidence" value="ECO:0007669"/>
    <property type="project" value="TreeGrafter"/>
</dbReference>
<comment type="similarity">
    <text evidence="2">Belongs to the ZIP transporter (TC 2.A.5) family.</text>
</comment>
<keyword evidence="3" id="KW-1003">Cell membrane</keyword>
<dbReference type="InterPro" id="IPR003689">
    <property type="entry name" value="ZIP"/>
</dbReference>
<keyword evidence="6 8" id="KW-1133">Transmembrane helix</keyword>
<evidence type="ECO:0000313" key="10">
    <source>
        <dbReference type="Proteomes" id="UP000092971"/>
    </source>
</evidence>
<evidence type="ECO:0000256" key="8">
    <source>
        <dbReference type="SAM" id="Phobius"/>
    </source>
</evidence>
<dbReference type="OrthoDB" id="9787346at2"/>
<reference evidence="9 10" key="1">
    <citation type="submission" date="2016-02" db="EMBL/GenBank/DDBJ databases">
        <title>Comparison of Clostridium stercorarium subspecies using comparative genomics and transcriptomics.</title>
        <authorList>
            <person name="Schellenberg J."/>
            <person name="Thallinger G."/>
            <person name="Levin D.B."/>
            <person name="Zhang X."/>
            <person name="Alvare G."/>
            <person name="Fristensky B."/>
            <person name="Sparling R."/>
        </authorList>
    </citation>
    <scope>NUCLEOTIDE SEQUENCE [LARGE SCALE GENOMIC DNA]</scope>
    <source>
        <strain evidence="9 10">DSM 2910</strain>
    </source>
</reference>
<accession>A0A1B1YG91</accession>
<keyword evidence="4 8" id="KW-0812">Transmembrane</keyword>
<dbReference type="PANTHER" id="PTHR11040:SF211">
    <property type="entry name" value="ZINC TRANSPORTER ZIP11"/>
    <property type="match status" value="1"/>
</dbReference>
<keyword evidence="5" id="KW-0862">Zinc</keyword>
<protein>
    <submittedName>
        <fullName evidence="9">Zinc/iron permease</fullName>
    </submittedName>
</protein>
<evidence type="ECO:0000256" key="1">
    <source>
        <dbReference type="ARBA" id="ARBA00004651"/>
    </source>
</evidence>
<evidence type="ECO:0000256" key="4">
    <source>
        <dbReference type="ARBA" id="ARBA00022692"/>
    </source>
</evidence>
<feature type="transmembrane region" description="Helical" evidence="8">
    <location>
        <begin position="94"/>
        <end position="117"/>
    </location>
</feature>
<keyword evidence="7 8" id="KW-0472">Membrane</keyword>
<dbReference type="RefSeq" id="WP_015360201.1">
    <property type="nucleotide sequence ID" value="NZ_CP014672.1"/>
</dbReference>